<accession>A0A9W8NCM9</accession>
<dbReference type="EMBL" id="JANPWZ010001120">
    <property type="protein sequence ID" value="KAJ3568600.1"/>
    <property type="molecule type" value="Genomic_DNA"/>
</dbReference>
<protein>
    <submittedName>
        <fullName evidence="1">Uncharacterized protein</fullName>
    </submittedName>
</protein>
<comment type="caution">
    <text evidence="1">The sequence shown here is derived from an EMBL/GenBank/DDBJ whole genome shotgun (WGS) entry which is preliminary data.</text>
</comment>
<sequence length="182" mass="19678">MWYFDFQISTGANGTIGEGGPGLGPGREKRNELQTNDVFSSMSKGPYLTFTARVDSGLAAETLNLSQVECCRKLDTIGAGNVSINNGLARGFNACEKRLSEPRWSSASSSSGLHSGSQALVTWRHMGYCIVEKGYEKLRAAELELYMTGETGSVKRFLAPLRPASADIGKRRELNAAMAMSQ</sequence>
<gene>
    <name evidence="1" type="ORF">NPX13_g6367</name>
</gene>
<keyword evidence="2" id="KW-1185">Reference proteome</keyword>
<dbReference type="AlphaFoldDB" id="A0A9W8NCM9"/>
<reference evidence="1" key="1">
    <citation type="submission" date="2022-07" db="EMBL/GenBank/DDBJ databases">
        <title>Genome Sequence of Xylaria arbuscula.</title>
        <authorList>
            <person name="Buettner E."/>
        </authorList>
    </citation>
    <scope>NUCLEOTIDE SEQUENCE</scope>
    <source>
        <strain evidence="1">VT107</strain>
    </source>
</reference>
<dbReference type="Proteomes" id="UP001148614">
    <property type="component" value="Unassembled WGS sequence"/>
</dbReference>
<evidence type="ECO:0000313" key="2">
    <source>
        <dbReference type="Proteomes" id="UP001148614"/>
    </source>
</evidence>
<name>A0A9W8NCM9_9PEZI</name>
<evidence type="ECO:0000313" key="1">
    <source>
        <dbReference type="EMBL" id="KAJ3568600.1"/>
    </source>
</evidence>
<organism evidence="1 2">
    <name type="scientific">Xylaria arbuscula</name>
    <dbReference type="NCBI Taxonomy" id="114810"/>
    <lineage>
        <taxon>Eukaryota</taxon>
        <taxon>Fungi</taxon>
        <taxon>Dikarya</taxon>
        <taxon>Ascomycota</taxon>
        <taxon>Pezizomycotina</taxon>
        <taxon>Sordariomycetes</taxon>
        <taxon>Xylariomycetidae</taxon>
        <taxon>Xylariales</taxon>
        <taxon>Xylariaceae</taxon>
        <taxon>Xylaria</taxon>
    </lineage>
</organism>
<proteinExistence type="predicted"/>